<feature type="compositionally biased region" description="Basic and acidic residues" evidence="1">
    <location>
        <begin position="222"/>
        <end position="235"/>
    </location>
</feature>
<accession>A0AA88I6S1</accession>
<evidence type="ECO:0000256" key="1">
    <source>
        <dbReference type="SAM" id="MobiDB-lite"/>
    </source>
</evidence>
<feature type="compositionally biased region" description="Low complexity" evidence="1">
    <location>
        <begin position="869"/>
        <end position="883"/>
    </location>
</feature>
<proteinExistence type="predicted"/>
<evidence type="ECO:0000313" key="3">
    <source>
        <dbReference type="Proteomes" id="UP001187531"/>
    </source>
</evidence>
<feature type="compositionally biased region" description="Polar residues" evidence="1">
    <location>
        <begin position="110"/>
        <end position="126"/>
    </location>
</feature>
<feature type="region of interest" description="Disordered" evidence="1">
    <location>
        <begin position="100"/>
        <end position="137"/>
    </location>
</feature>
<reference evidence="2" key="1">
    <citation type="submission" date="2023-07" db="EMBL/GenBank/DDBJ databases">
        <title>Chromosome-level genome assembly of Artemia franciscana.</title>
        <authorList>
            <person name="Jo E."/>
        </authorList>
    </citation>
    <scope>NUCLEOTIDE SEQUENCE</scope>
    <source>
        <tissue evidence="2">Whole body</tissue>
    </source>
</reference>
<feature type="region of interest" description="Disordered" evidence="1">
    <location>
        <begin position="1"/>
        <end position="21"/>
    </location>
</feature>
<feature type="region of interest" description="Disordered" evidence="1">
    <location>
        <begin position="1031"/>
        <end position="1056"/>
    </location>
</feature>
<feature type="region of interest" description="Disordered" evidence="1">
    <location>
        <begin position="222"/>
        <end position="242"/>
    </location>
</feature>
<feature type="compositionally biased region" description="Basic and acidic residues" evidence="1">
    <location>
        <begin position="1"/>
        <end position="18"/>
    </location>
</feature>
<feature type="region of interest" description="Disordered" evidence="1">
    <location>
        <begin position="843"/>
        <end position="898"/>
    </location>
</feature>
<feature type="compositionally biased region" description="Basic and acidic residues" evidence="1">
    <location>
        <begin position="713"/>
        <end position="740"/>
    </location>
</feature>
<name>A0AA88I6S1_ARTSF</name>
<gene>
    <name evidence="2" type="ORF">QYM36_002758</name>
</gene>
<feature type="compositionally biased region" description="Basic and acidic residues" evidence="1">
    <location>
        <begin position="756"/>
        <end position="778"/>
    </location>
</feature>
<dbReference type="AlphaFoldDB" id="A0AA88I6S1"/>
<evidence type="ECO:0000313" key="2">
    <source>
        <dbReference type="EMBL" id="KAK2722328.1"/>
    </source>
</evidence>
<feature type="region of interest" description="Disordered" evidence="1">
    <location>
        <begin position="637"/>
        <end position="824"/>
    </location>
</feature>
<sequence length="1056" mass="121581">MHRTVYRTESEHSEDSSTKRVSFNKDISVKHIPRGAVLDKQGQVIGYLPENEGRKFVRNVYKEPLILNEDDLAEEAARILKQVENADCIVTDAPMIFDTRSLDRPKKTKNSNQEQNNSWSKTLPSTKNKLDSKGKKKDFIEKNNRLNALKSKLMRTNSSSNEILDTIQETSRETLNNSYIKGLERNNLRYSDKNLPAKISNEEIAYKRQYSSEYLDRMPTKTERIDRYKSHDNSPERSNQYVRSYSRNETDPLHSMPGGLIEPIYSLGFTHNRNRPFSYTTGMSPELEKPNKYGDSYKQHSEDRNIYHSTQKVMEKDAILPNKNRNYRESTIPFKENISRPSSIDPMPDRYEHGQENSKFQPNKTVKAKEQFGSPLSNKYSKEGKDGYTTKIMINVNNKKGDLNSAQLVRDASDASQAVGIQSSRLVRQAHNEPPSRPLRAKEKKGENTLRQSVRGNENGHSKLAQRTATLGRVPSQREVPDKRDKRRKVKIVFEYKKASNNEGDPLSRFVEYKGSDLRFARPVTKDLNPMTTLERRAKAEYAEEAIRRHKSEQRFSEDALFDYDRRARSLSPDKMQFGSYDDPEREERIRRQRDKFLTAFFGPGKIPGVMSDENVTRPEKTHIRYEEDDRRRVLSNPDLSTLRRRQFSESPVREYEKAKSKNKKHVEHYDRRDGYGKNRSPVRNGTSESDEGVPRRNLRRSRVDLAVNAPKESLERKNSDFSESDRDYRREMVTKKPTDFQKCGNKWDSLTLNRLEAKNKKNRDKQNTKNDERSETLRRRRMHSSTDVVDNGRSDNHPQQLSEPVKLREPLKGNRKTVRYFGDTDLESEKNAVPYKSVLKQEPSVRRTASSISTSKIGKMDYLKPPELGQHSLSSSLNNSESEGGEGGSQAASASSQRSVYLHATTVADIPVPGYVSQRRRDDSSEYEGVPAIHPVAQAHGGQLKNARHVSRSFSVLAPWKPRHYREKFEINYRMNIVIFVSAKIHKKEKMNSRLNSLTTLELNEVNLVSVKDKQERGIEFIPGNIQQPSATSHVSTSIWTSRKATSTSSETRSG</sequence>
<feature type="compositionally biased region" description="Polar residues" evidence="1">
    <location>
        <begin position="848"/>
        <end position="857"/>
    </location>
</feature>
<comment type="caution">
    <text evidence="2">The sequence shown here is derived from an EMBL/GenBank/DDBJ whole genome shotgun (WGS) entry which is preliminary data.</text>
</comment>
<feature type="compositionally biased region" description="Basic and acidic residues" evidence="1">
    <location>
        <begin position="128"/>
        <end position="137"/>
    </location>
</feature>
<feature type="region of interest" description="Disordered" evidence="1">
    <location>
        <begin position="422"/>
        <end position="486"/>
    </location>
</feature>
<feature type="compositionally biased region" description="Basic and acidic residues" evidence="1">
    <location>
        <begin position="668"/>
        <end position="677"/>
    </location>
</feature>
<dbReference type="Proteomes" id="UP001187531">
    <property type="component" value="Unassembled WGS sequence"/>
</dbReference>
<organism evidence="2 3">
    <name type="scientific">Artemia franciscana</name>
    <name type="common">Brine shrimp</name>
    <name type="synonym">Artemia sanfranciscana</name>
    <dbReference type="NCBI Taxonomy" id="6661"/>
    <lineage>
        <taxon>Eukaryota</taxon>
        <taxon>Metazoa</taxon>
        <taxon>Ecdysozoa</taxon>
        <taxon>Arthropoda</taxon>
        <taxon>Crustacea</taxon>
        <taxon>Branchiopoda</taxon>
        <taxon>Anostraca</taxon>
        <taxon>Artemiidae</taxon>
        <taxon>Artemia</taxon>
    </lineage>
</organism>
<dbReference type="EMBL" id="JAVRJZ010000005">
    <property type="protein sequence ID" value="KAK2722328.1"/>
    <property type="molecule type" value="Genomic_DNA"/>
</dbReference>
<protein>
    <submittedName>
        <fullName evidence="2">Uncharacterized protein</fullName>
    </submittedName>
</protein>
<keyword evidence="3" id="KW-1185">Reference proteome</keyword>